<dbReference type="InterPro" id="IPR058982">
    <property type="entry name" value="Beta-barrel_AprE"/>
</dbReference>
<evidence type="ECO:0000256" key="5">
    <source>
        <dbReference type="ARBA" id="ARBA00022519"/>
    </source>
</evidence>
<dbReference type="PROSITE" id="PS00543">
    <property type="entry name" value="HLYD_FAMILY"/>
    <property type="match status" value="1"/>
</dbReference>
<dbReference type="InterPro" id="IPR006144">
    <property type="entry name" value="Secretion_HlyD_CS"/>
</dbReference>
<keyword evidence="8 9" id="KW-0472">Membrane</keyword>
<keyword evidence="14" id="KW-1185">Reference proteome</keyword>
<keyword evidence="4 9" id="KW-1003">Cell membrane</keyword>
<proteinExistence type="inferred from homology"/>
<dbReference type="SUPFAM" id="SSF111369">
    <property type="entry name" value="HlyD-like secretion proteins"/>
    <property type="match status" value="1"/>
</dbReference>
<feature type="coiled-coil region" evidence="10">
    <location>
        <begin position="225"/>
        <end position="252"/>
    </location>
</feature>
<evidence type="ECO:0000313" key="14">
    <source>
        <dbReference type="Proteomes" id="UP000267535"/>
    </source>
</evidence>
<comment type="caution">
    <text evidence="13">The sequence shown here is derived from an EMBL/GenBank/DDBJ whole genome shotgun (WGS) entry which is preliminary data.</text>
</comment>
<dbReference type="PRINTS" id="PR01490">
    <property type="entry name" value="RTXTOXIND"/>
</dbReference>
<dbReference type="Gene3D" id="2.40.50.100">
    <property type="match status" value="1"/>
</dbReference>
<dbReference type="Proteomes" id="UP000267535">
    <property type="component" value="Unassembled WGS sequence"/>
</dbReference>
<dbReference type="Gene3D" id="1.10.287.470">
    <property type="entry name" value="Helix hairpin bin"/>
    <property type="match status" value="1"/>
</dbReference>
<evidence type="ECO:0000259" key="12">
    <source>
        <dbReference type="Pfam" id="PF26002"/>
    </source>
</evidence>
<keyword evidence="10" id="KW-0175">Coiled coil</keyword>
<evidence type="ECO:0000256" key="10">
    <source>
        <dbReference type="SAM" id="Coils"/>
    </source>
</evidence>
<accession>A0A3P1ST00</accession>
<evidence type="ECO:0000256" key="6">
    <source>
        <dbReference type="ARBA" id="ARBA00022692"/>
    </source>
</evidence>
<comment type="subcellular location">
    <subcellularLocation>
        <location evidence="1 9">Cell inner membrane</location>
        <topology evidence="1 9">Single-pass membrane protein</topology>
    </subcellularLocation>
</comment>
<feature type="domain" description="AprE-like long alpha-helical hairpin" evidence="11">
    <location>
        <begin position="99"/>
        <end position="281"/>
    </location>
</feature>
<sequence length="435" mass="48780">MNILQHSHLPLRLDVDQGPRKAVIGLLLMITSFILFFLFWASVAALDITVFGSGRVVPSAQLQVVQNLEGGIISQIHVKQGEYVQKDQLLLEIDNTGFTADLEELKTNYEGALAAAARFNAEAEGTEPVYPPNLQHRTDLIAQENALFHERKNELRKTLDVLRRQVDQRQLARDEIQQQINSGRRNLALIKEEIRLNRPLVERGATSKVEFIRLRREEASLVGEIEALKVAYNRTDSEISEAESRVEQQEATFRSEARSGYNDIKVRISGMAESLKGERDRVARRQVKAPVSGVVNRVLINTIGGVSRPGDDLIEIVPDEDNLQIEMRVNPADIGFISPEQPATIRFTAYDSSIFGALEGRVLQIGADTLTDDQGEVYYQVVVKGDRSFMGELDNPLPIIPGMVAEVHVTTGQRTLLDYIVKPITKLRQQALRER</sequence>
<organism evidence="13 14">
    <name type="scientific">Amphritea balenae</name>
    <dbReference type="NCBI Taxonomy" id="452629"/>
    <lineage>
        <taxon>Bacteria</taxon>
        <taxon>Pseudomonadati</taxon>
        <taxon>Pseudomonadota</taxon>
        <taxon>Gammaproteobacteria</taxon>
        <taxon>Oceanospirillales</taxon>
        <taxon>Oceanospirillaceae</taxon>
        <taxon>Amphritea</taxon>
    </lineage>
</organism>
<evidence type="ECO:0000259" key="11">
    <source>
        <dbReference type="Pfam" id="PF25994"/>
    </source>
</evidence>
<name>A0A3P1ST00_9GAMM</name>
<dbReference type="EMBL" id="RQXV01000003">
    <property type="protein sequence ID" value="RRD00015.1"/>
    <property type="molecule type" value="Genomic_DNA"/>
</dbReference>
<feature type="coiled-coil region" evidence="10">
    <location>
        <begin position="152"/>
        <end position="193"/>
    </location>
</feature>
<comment type="similarity">
    <text evidence="2 9">Belongs to the membrane fusion protein (MFP) (TC 8.A.1) family.</text>
</comment>
<dbReference type="InterPro" id="IPR010129">
    <property type="entry name" value="T1SS_HlyD"/>
</dbReference>
<protein>
    <recommendedName>
        <fullName evidence="9">Membrane fusion protein (MFP) family protein</fullName>
    </recommendedName>
</protein>
<keyword evidence="5 9" id="KW-0997">Cell inner membrane</keyword>
<keyword evidence="7 9" id="KW-1133">Transmembrane helix</keyword>
<dbReference type="AlphaFoldDB" id="A0A3P1ST00"/>
<dbReference type="GO" id="GO:0009306">
    <property type="term" value="P:protein secretion"/>
    <property type="evidence" value="ECO:0007669"/>
    <property type="project" value="InterPro"/>
</dbReference>
<dbReference type="GO" id="GO:0005886">
    <property type="term" value="C:plasma membrane"/>
    <property type="evidence" value="ECO:0007669"/>
    <property type="project" value="UniProtKB-SubCell"/>
</dbReference>
<feature type="transmembrane region" description="Helical" evidence="9">
    <location>
        <begin position="21"/>
        <end position="41"/>
    </location>
</feature>
<dbReference type="Gene3D" id="2.40.30.170">
    <property type="match status" value="1"/>
</dbReference>
<dbReference type="NCBIfam" id="TIGR01843">
    <property type="entry name" value="type_I_hlyD"/>
    <property type="match status" value="1"/>
</dbReference>
<dbReference type="Pfam" id="PF25994">
    <property type="entry name" value="HH_AprE"/>
    <property type="match status" value="1"/>
</dbReference>
<dbReference type="PANTHER" id="PTHR30386:SF26">
    <property type="entry name" value="TRANSPORT PROTEIN COMB"/>
    <property type="match status" value="1"/>
</dbReference>
<evidence type="ECO:0000256" key="2">
    <source>
        <dbReference type="ARBA" id="ARBA00009477"/>
    </source>
</evidence>
<dbReference type="Pfam" id="PF26002">
    <property type="entry name" value="Beta-barrel_AprE"/>
    <property type="match status" value="1"/>
</dbReference>
<evidence type="ECO:0000256" key="7">
    <source>
        <dbReference type="ARBA" id="ARBA00022989"/>
    </source>
</evidence>
<dbReference type="InterPro" id="IPR050739">
    <property type="entry name" value="MFP"/>
</dbReference>
<evidence type="ECO:0000256" key="9">
    <source>
        <dbReference type="RuleBase" id="RU365093"/>
    </source>
</evidence>
<evidence type="ECO:0000256" key="1">
    <source>
        <dbReference type="ARBA" id="ARBA00004377"/>
    </source>
</evidence>
<evidence type="ECO:0000256" key="3">
    <source>
        <dbReference type="ARBA" id="ARBA00022448"/>
    </source>
</evidence>
<dbReference type="OrthoDB" id="9775513at2"/>
<keyword evidence="6 9" id="KW-0812">Transmembrane</keyword>
<gene>
    <name evidence="13" type="ORF">EHS89_07315</name>
</gene>
<evidence type="ECO:0000256" key="8">
    <source>
        <dbReference type="ARBA" id="ARBA00023136"/>
    </source>
</evidence>
<reference evidence="13 14" key="1">
    <citation type="submission" date="2018-11" db="EMBL/GenBank/DDBJ databases">
        <title>The draft genome sequence of Amphritea balenae JAMM 1525T.</title>
        <authorList>
            <person name="Fang Z."/>
            <person name="Zhang Y."/>
            <person name="Han X."/>
        </authorList>
    </citation>
    <scope>NUCLEOTIDE SEQUENCE [LARGE SCALE GENOMIC DNA]</scope>
    <source>
        <strain evidence="13 14">JAMM 1525</strain>
    </source>
</reference>
<keyword evidence="3 9" id="KW-0813">Transport</keyword>
<dbReference type="InterPro" id="IPR058781">
    <property type="entry name" value="HH_AprE-like"/>
</dbReference>
<feature type="domain" description="AprE-like beta-barrel" evidence="12">
    <location>
        <begin position="323"/>
        <end position="412"/>
    </location>
</feature>
<dbReference type="PANTHER" id="PTHR30386">
    <property type="entry name" value="MEMBRANE FUSION SUBUNIT OF EMRAB-TOLC MULTIDRUG EFFLUX PUMP"/>
    <property type="match status" value="1"/>
</dbReference>
<dbReference type="RefSeq" id="WP_124925485.1">
    <property type="nucleotide sequence ID" value="NZ_BMOH01000005.1"/>
</dbReference>
<evidence type="ECO:0000313" key="13">
    <source>
        <dbReference type="EMBL" id="RRD00015.1"/>
    </source>
</evidence>
<evidence type="ECO:0000256" key="4">
    <source>
        <dbReference type="ARBA" id="ARBA00022475"/>
    </source>
</evidence>